<gene>
    <name evidence="2" type="ORF">SAMN05421740_10439</name>
</gene>
<evidence type="ECO:0000256" key="1">
    <source>
        <dbReference type="SAM" id="SignalP"/>
    </source>
</evidence>
<name>A0A1H7NM28_9SPHI</name>
<dbReference type="Proteomes" id="UP000198916">
    <property type="component" value="Unassembled WGS sequence"/>
</dbReference>
<dbReference type="Pfam" id="PF14052">
    <property type="entry name" value="Caps_assemb_Wzi"/>
    <property type="match status" value="1"/>
</dbReference>
<dbReference type="STRING" id="332977.SAMN05421740_10439"/>
<accession>A0A1H7NM28</accession>
<sequence>MKNKLSLFLLLLPAVALSQQTDSLKFRVGTTASIASEGFQPLWIESNRFGLLSEKGQDIATYIGAWNTHTFSGGKHIFRLEYGANLVNNHHFDHLVIQQGYIKARYGALEFRGGRYEEILGEVDPLLSTGSLGISGNALPIPKVGFALPEYTPVPFTNGWLYAKGLISHGWMGNNQSMKQAWLHEKTLYLRLGKGPFKVYGGVQHFAVWGGQRAHFKLDRSLGGFFDVLFVKEANDGSVPDGILPNRAGDHRGLIEFGGDLETNNAVFHMYFQVPFESGMGIDIRNIDRLGGLNVTLKSHRWIDRLLFEFIYTKQMESFQDAELQSYYNNGVYANGWEYDFRSVGTPLFLNRYRGANFLPISPVYWRHDDDYIWGNQNFINNRIAGGHIGMLHRYTSGITGRTMLTYTRNFRTHGNFITASPKNQVYTLHEVAADLKGVPGLRVSAGVAFDTGGFYENVGGLFGIRYEINSQK</sequence>
<dbReference type="OrthoDB" id="596512at2"/>
<dbReference type="InterPro" id="IPR026950">
    <property type="entry name" value="Caps_assemb_Wzi"/>
</dbReference>
<protein>
    <submittedName>
        <fullName evidence="2">Capsule assembly protein Wzi</fullName>
    </submittedName>
</protein>
<reference evidence="3" key="1">
    <citation type="submission" date="2016-10" db="EMBL/GenBank/DDBJ databases">
        <authorList>
            <person name="Varghese N."/>
            <person name="Submissions S."/>
        </authorList>
    </citation>
    <scope>NUCLEOTIDE SEQUENCE [LARGE SCALE GENOMIC DNA]</scope>
    <source>
        <strain evidence="3">Jip14</strain>
    </source>
</reference>
<keyword evidence="1" id="KW-0732">Signal</keyword>
<dbReference type="InterPro" id="IPR038636">
    <property type="entry name" value="Wzi_sf"/>
</dbReference>
<evidence type="ECO:0000313" key="2">
    <source>
        <dbReference type="EMBL" id="SEL24603.1"/>
    </source>
</evidence>
<feature type="signal peptide" evidence="1">
    <location>
        <begin position="1"/>
        <end position="18"/>
    </location>
</feature>
<dbReference type="Gene3D" id="2.40.160.130">
    <property type="entry name" value="Capsule assembly protein Wzi"/>
    <property type="match status" value="1"/>
</dbReference>
<dbReference type="AlphaFoldDB" id="A0A1H7NM28"/>
<evidence type="ECO:0000313" key="3">
    <source>
        <dbReference type="Proteomes" id="UP000198916"/>
    </source>
</evidence>
<dbReference type="EMBL" id="FNZR01000004">
    <property type="protein sequence ID" value="SEL24603.1"/>
    <property type="molecule type" value="Genomic_DNA"/>
</dbReference>
<organism evidence="2 3">
    <name type="scientific">Parapedobacter koreensis</name>
    <dbReference type="NCBI Taxonomy" id="332977"/>
    <lineage>
        <taxon>Bacteria</taxon>
        <taxon>Pseudomonadati</taxon>
        <taxon>Bacteroidota</taxon>
        <taxon>Sphingobacteriia</taxon>
        <taxon>Sphingobacteriales</taxon>
        <taxon>Sphingobacteriaceae</taxon>
        <taxon>Parapedobacter</taxon>
    </lineage>
</organism>
<dbReference type="RefSeq" id="WP_090605523.1">
    <property type="nucleotide sequence ID" value="NZ_FNZR01000004.1"/>
</dbReference>
<keyword evidence="3" id="KW-1185">Reference proteome</keyword>
<proteinExistence type="predicted"/>
<feature type="chain" id="PRO_5011587913" evidence="1">
    <location>
        <begin position="19"/>
        <end position="473"/>
    </location>
</feature>